<dbReference type="Proteomes" id="UP000632377">
    <property type="component" value="Unassembled WGS sequence"/>
</dbReference>
<keyword evidence="2" id="KW-0547">Nucleotide-binding</keyword>
<evidence type="ECO:0000256" key="1">
    <source>
        <dbReference type="ARBA" id="ARBA00022737"/>
    </source>
</evidence>
<feature type="coiled-coil region" evidence="4">
    <location>
        <begin position="199"/>
        <end position="237"/>
    </location>
</feature>
<name>A0ABS1T974_9CLOT</name>
<keyword evidence="4" id="KW-0175">Coiled coil</keyword>
<organism evidence="6 7">
    <name type="scientific">Clostridium rhizosphaerae</name>
    <dbReference type="NCBI Taxonomy" id="2803861"/>
    <lineage>
        <taxon>Bacteria</taxon>
        <taxon>Bacillati</taxon>
        <taxon>Bacillota</taxon>
        <taxon>Clostridia</taxon>
        <taxon>Eubacteriales</taxon>
        <taxon>Clostridiaceae</taxon>
        <taxon>Clostridium</taxon>
    </lineage>
</organism>
<evidence type="ECO:0000256" key="4">
    <source>
        <dbReference type="SAM" id="Coils"/>
    </source>
</evidence>
<dbReference type="Pfam" id="PF12848">
    <property type="entry name" value="ABC_tran_Xtn"/>
    <property type="match status" value="1"/>
</dbReference>
<evidence type="ECO:0000259" key="5">
    <source>
        <dbReference type="PROSITE" id="PS50893"/>
    </source>
</evidence>
<dbReference type="InterPro" id="IPR017871">
    <property type="entry name" value="ABC_transporter-like_CS"/>
</dbReference>
<dbReference type="RefSeq" id="WP_202748481.1">
    <property type="nucleotide sequence ID" value="NZ_JAESWC010000002.1"/>
</dbReference>
<accession>A0ABS1T974</accession>
<dbReference type="PROSITE" id="PS50893">
    <property type="entry name" value="ABC_TRANSPORTER_2"/>
    <property type="match status" value="2"/>
</dbReference>
<keyword evidence="7" id="KW-1185">Reference proteome</keyword>
<dbReference type="Gene3D" id="3.40.50.300">
    <property type="entry name" value="P-loop containing nucleotide triphosphate hydrolases"/>
    <property type="match status" value="2"/>
</dbReference>
<dbReference type="SMART" id="SM00382">
    <property type="entry name" value="AAA"/>
    <property type="match status" value="2"/>
</dbReference>
<dbReference type="PANTHER" id="PTHR19211">
    <property type="entry name" value="ATP-BINDING TRANSPORT PROTEIN-RELATED"/>
    <property type="match status" value="1"/>
</dbReference>
<dbReference type="InterPro" id="IPR027417">
    <property type="entry name" value="P-loop_NTPase"/>
</dbReference>
<sequence length="576" mass="66779">MNVIFENLYKDYEGKIVLSNLTGRINENDKIGLIGINGVGKTTLAKIIAKLESYEEGMLKYSPGNIKAIYLNQNSDNYKAMSVYDFLFEVLNDRKKDKIYQVKLKQAIVEAGLSEQIYSKQFGLLSGGEKTKLALCRVLIEDFDLLILDEPTNHLDLEGCKWLENFLNGLRKTVLIISHDRYFLDKTTNKTWELSAKFLKEYEGNYSDYKQQKEIETKNKIKEYDKQEKKIEHLKEVINDRKNWFDQAHMAAGQNDFARAKAKKHVSVMRAKEKELERVEKNKIDKPKGETAAYFDILNRSLINTKLPKYLVQIYDLSKRYENRNIFSKASFNIMRGEKIALLGENGAGKTTLLKIINGLDKKFEGKVTINPSVKTAYFAQELDSLDYDKSILENVLYYGINHAETRMLLACLLFKGDEVFKLVKNLSMGEKCRTAFAKIILSEANLLVLDELTNYMDIVSKEKIEEILSEFKETILFVSHDRYFVNRLATKIIEINNEKLISYPGTFDEYISRKQNSDSNNTDYNAIRDIISKLECELAFLSGRFNEKLSESEKEELDRKFIEISREINTYRLKL</sequence>
<proteinExistence type="predicted"/>
<dbReference type="GO" id="GO:0005524">
    <property type="term" value="F:ATP binding"/>
    <property type="evidence" value="ECO:0007669"/>
    <property type="project" value="UniProtKB-KW"/>
</dbReference>
<comment type="caution">
    <text evidence="6">The sequence shown here is derived from an EMBL/GenBank/DDBJ whole genome shotgun (WGS) entry which is preliminary data.</text>
</comment>
<feature type="domain" description="ABC transporter" evidence="5">
    <location>
        <begin position="3"/>
        <end position="221"/>
    </location>
</feature>
<keyword evidence="3 6" id="KW-0067">ATP-binding</keyword>
<evidence type="ECO:0000256" key="2">
    <source>
        <dbReference type="ARBA" id="ARBA00022741"/>
    </source>
</evidence>
<dbReference type="SUPFAM" id="SSF52540">
    <property type="entry name" value="P-loop containing nucleoside triphosphate hydrolases"/>
    <property type="match status" value="2"/>
</dbReference>
<protein>
    <submittedName>
        <fullName evidence="6">ABC-F family ATP-binding cassette domain-containing protein</fullName>
    </submittedName>
</protein>
<feature type="domain" description="ABC transporter" evidence="5">
    <location>
        <begin position="312"/>
        <end position="524"/>
    </location>
</feature>
<dbReference type="InterPro" id="IPR050611">
    <property type="entry name" value="ABCF"/>
</dbReference>
<reference evidence="6 7" key="1">
    <citation type="submission" date="2021-01" db="EMBL/GenBank/DDBJ databases">
        <title>Genome public.</title>
        <authorList>
            <person name="Liu C."/>
            <person name="Sun Q."/>
        </authorList>
    </citation>
    <scope>NUCLEOTIDE SEQUENCE [LARGE SCALE GENOMIC DNA]</scope>
    <source>
        <strain evidence="6 7">YIM B02515</strain>
    </source>
</reference>
<dbReference type="EMBL" id="JAESWC010000002">
    <property type="protein sequence ID" value="MBL4935893.1"/>
    <property type="molecule type" value="Genomic_DNA"/>
</dbReference>
<dbReference type="Pfam" id="PF00005">
    <property type="entry name" value="ABC_tran"/>
    <property type="match status" value="2"/>
</dbReference>
<dbReference type="PANTHER" id="PTHR19211:SF100">
    <property type="entry name" value="RIBOSOME PROTECTION PROTEIN VMLR"/>
    <property type="match status" value="1"/>
</dbReference>
<evidence type="ECO:0000256" key="3">
    <source>
        <dbReference type="ARBA" id="ARBA00022840"/>
    </source>
</evidence>
<dbReference type="CDD" id="cd03221">
    <property type="entry name" value="ABCF_EF-3"/>
    <property type="match status" value="2"/>
</dbReference>
<dbReference type="NCBIfam" id="NF000355">
    <property type="entry name" value="ribo_prot_ABC_F"/>
    <property type="match status" value="1"/>
</dbReference>
<dbReference type="InterPro" id="IPR003593">
    <property type="entry name" value="AAA+_ATPase"/>
</dbReference>
<evidence type="ECO:0000313" key="7">
    <source>
        <dbReference type="Proteomes" id="UP000632377"/>
    </source>
</evidence>
<gene>
    <name evidence="6" type="ORF">JK636_08985</name>
</gene>
<dbReference type="PROSITE" id="PS00211">
    <property type="entry name" value="ABC_TRANSPORTER_1"/>
    <property type="match status" value="1"/>
</dbReference>
<keyword evidence="1" id="KW-0677">Repeat</keyword>
<dbReference type="InterPro" id="IPR032781">
    <property type="entry name" value="ABC_tran_Xtn"/>
</dbReference>
<dbReference type="InterPro" id="IPR003439">
    <property type="entry name" value="ABC_transporter-like_ATP-bd"/>
</dbReference>
<evidence type="ECO:0000313" key="6">
    <source>
        <dbReference type="EMBL" id="MBL4935893.1"/>
    </source>
</evidence>